<proteinExistence type="predicted"/>
<evidence type="ECO:0000313" key="1">
    <source>
        <dbReference type="EMBL" id="CAI9691416.1"/>
    </source>
</evidence>
<sequence>MRPCSEDPQLCWTSWLLGFISLLLSICSTGAKSPGARGSEIQDSGAHVPLQGIRGGSVLFHVIKKQEAEPEEVSWGFGPESNYRVLLRVHRGADIPTWVSLQDKYQHRVHVPNNLSLKIENLTCEDSGHYRARVSFTGGLELTQIFLLTVYEPVPSPQILMGSASITPDWCNVTLECRASGATEDLNVTWEYKGPPEEWEQRRTLESASNSRILAVSLPRGQPHASLVCVVSNPVGYKTASFDLGRICIHDSAKQVNADLLPGILGAVAAVLLILGGGLYLWKTRRKKMETGRGARSQDDDDDSIQCAELSQEESQQSSNKCKASENREDLKVTWESKGLPRELVWRTLGPAANSQSLPVSLPLNQPSASLTWVVSNPVDQKTATSDLGESVPMWEGRKQVHMDRPVLTVIVVGLWLCCGSREVDCAIESIRQWREEQTERLEALDANSRKQEAEWKEKAIKQLDEWYARQDEQLQKTKADNRAAAEAFVNATEESSPGTEWERVAQLCDFNPKSSKQAKDVSRQRSVLISLKQAPRGAPAQRAASPFIPGNSPVSALRTAPPDSDPSAGPAVVPSPQACHLVTSFSLSAFPSRSYLCPGCGLRPPGLKKSSGKGTPPPPPGFEGRRSGGRGGAGGDQDKRGADSARTPLCSGPPGAHGAGAAGLRPLIRALCPGRTRLAHTASPERRDVQGAPSPLLRSLGDRSQLGLMRVSPHRPPVPPSGPHPDGAALWASEA</sequence>
<reference evidence="1" key="1">
    <citation type="submission" date="2023-05" db="EMBL/GenBank/DDBJ databases">
        <authorList>
            <consortium name="ELIXIR-Norway"/>
        </authorList>
    </citation>
    <scope>NUCLEOTIDE SEQUENCE</scope>
</reference>
<evidence type="ECO:0000313" key="2">
    <source>
        <dbReference type="Proteomes" id="UP001162501"/>
    </source>
</evidence>
<organism evidence="1 2">
    <name type="scientific">Rangifer tarandus platyrhynchus</name>
    <name type="common">Svalbard reindeer</name>
    <dbReference type="NCBI Taxonomy" id="3082113"/>
    <lineage>
        <taxon>Eukaryota</taxon>
        <taxon>Metazoa</taxon>
        <taxon>Chordata</taxon>
        <taxon>Craniata</taxon>
        <taxon>Vertebrata</taxon>
        <taxon>Euteleostomi</taxon>
        <taxon>Mammalia</taxon>
        <taxon>Eutheria</taxon>
        <taxon>Laurasiatheria</taxon>
        <taxon>Artiodactyla</taxon>
        <taxon>Ruminantia</taxon>
        <taxon>Pecora</taxon>
        <taxon>Cervidae</taxon>
        <taxon>Odocoileinae</taxon>
        <taxon>Rangifer</taxon>
    </lineage>
</organism>
<dbReference type="Proteomes" id="UP001162501">
    <property type="component" value="Chromosome 1"/>
</dbReference>
<gene>
    <name evidence="1" type="ORF">MRATA1EN3_LOCUS2629</name>
</gene>
<accession>A0ACB0DTE1</accession>
<name>A0ACB0DTE1_RANTA</name>
<protein>
    <submittedName>
        <fullName evidence="1">Uncharacterized protein</fullName>
    </submittedName>
</protein>
<dbReference type="EMBL" id="OX596085">
    <property type="protein sequence ID" value="CAI9691416.1"/>
    <property type="molecule type" value="Genomic_DNA"/>
</dbReference>